<evidence type="ECO:0000313" key="3">
    <source>
        <dbReference type="Proteomes" id="UP000053825"/>
    </source>
</evidence>
<gene>
    <name evidence="2" type="ORF">WH47_04121</name>
</gene>
<protein>
    <submittedName>
        <fullName evidence="2">Uncharacterized protein</fullName>
    </submittedName>
</protein>
<name>A0A0L7QVE9_9HYME</name>
<reference evidence="2 3" key="1">
    <citation type="submission" date="2015-07" db="EMBL/GenBank/DDBJ databases">
        <title>The genome of Habropoda laboriosa.</title>
        <authorList>
            <person name="Pan H."/>
            <person name="Kapheim K."/>
        </authorList>
    </citation>
    <scope>NUCLEOTIDE SEQUENCE [LARGE SCALE GENOMIC DNA]</scope>
    <source>
        <strain evidence="2">0110345459</strain>
    </source>
</reference>
<accession>A0A0L7QVE9</accession>
<dbReference type="AlphaFoldDB" id="A0A0L7QVE9"/>
<evidence type="ECO:0000256" key="1">
    <source>
        <dbReference type="SAM" id="MobiDB-lite"/>
    </source>
</evidence>
<feature type="compositionally biased region" description="Polar residues" evidence="1">
    <location>
        <begin position="17"/>
        <end position="37"/>
    </location>
</feature>
<proteinExistence type="predicted"/>
<organism evidence="2 3">
    <name type="scientific">Habropoda laboriosa</name>
    <dbReference type="NCBI Taxonomy" id="597456"/>
    <lineage>
        <taxon>Eukaryota</taxon>
        <taxon>Metazoa</taxon>
        <taxon>Ecdysozoa</taxon>
        <taxon>Arthropoda</taxon>
        <taxon>Hexapoda</taxon>
        <taxon>Insecta</taxon>
        <taxon>Pterygota</taxon>
        <taxon>Neoptera</taxon>
        <taxon>Endopterygota</taxon>
        <taxon>Hymenoptera</taxon>
        <taxon>Apocrita</taxon>
        <taxon>Aculeata</taxon>
        <taxon>Apoidea</taxon>
        <taxon>Anthophila</taxon>
        <taxon>Apidae</taxon>
        <taxon>Habropoda</taxon>
    </lineage>
</organism>
<evidence type="ECO:0000313" key="2">
    <source>
        <dbReference type="EMBL" id="KOC62461.1"/>
    </source>
</evidence>
<sequence>MAHVPTMILRFHRHSFSRQNQNRNYASTTQRDVSPTESHKINLNNLAVY</sequence>
<keyword evidence="3" id="KW-1185">Reference proteome</keyword>
<dbReference type="Proteomes" id="UP000053825">
    <property type="component" value="Unassembled WGS sequence"/>
</dbReference>
<dbReference type="EMBL" id="KQ414727">
    <property type="protein sequence ID" value="KOC62461.1"/>
    <property type="molecule type" value="Genomic_DNA"/>
</dbReference>
<feature type="region of interest" description="Disordered" evidence="1">
    <location>
        <begin position="15"/>
        <end position="37"/>
    </location>
</feature>